<dbReference type="CDD" id="cd16432">
    <property type="entry name" value="CheB_Rec"/>
    <property type="match status" value="1"/>
</dbReference>
<evidence type="ECO:0000256" key="1">
    <source>
        <dbReference type="ARBA" id="ARBA00022490"/>
    </source>
</evidence>
<evidence type="ECO:0000256" key="5">
    <source>
        <dbReference type="ARBA" id="ARBA00048267"/>
    </source>
</evidence>
<dbReference type="PROSITE" id="PS50110">
    <property type="entry name" value="RESPONSE_REGULATORY"/>
    <property type="match status" value="1"/>
</dbReference>
<feature type="active site" evidence="6">
    <location>
        <position position="282"/>
    </location>
</feature>
<keyword evidence="7" id="KW-0597">Phosphoprotein</keyword>
<comment type="caution">
    <text evidence="10">The sequence shown here is derived from an EMBL/GenBank/DDBJ whole genome shotgun (WGS) entry which is preliminary data.</text>
</comment>
<reference evidence="10 11" key="1">
    <citation type="submission" date="2018-03" db="EMBL/GenBank/DDBJ databases">
        <title>Draft Genome Sequences of the Obligatory Marine Myxobacteria Enhygromyxa salina SWB007.</title>
        <authorList>
            <person name="Poehlein A."/>
            <person name="Moghaddam J.A."/>
            <person name="Harms H."/>
            <person name="Alanjari M."/>
            <person name="Koenig G.M."/>
            <person name="Daniel R."/>
            <person name="Schaeberle T.F."/>
        </authorList>
    </citation>
    <scope>NUCLEOTIDE SEQUENCE [LARGE SCALE GENOMIC DNA]</scope>
    <source>
        <strain evidence="10 11">SWB007</strain>
    </source>
</reference>
<evidence type="ECO:0000256" key="4">
    <source>
        <dbReference type="ARBA" id="ARBA00039140"/>
    </source>
</evidence>
<dbReference type="InterPro" id="IPR001789">
    <property type="entry name" value="Sig_transdc_resp-reg_receiver"/>
</dbReference>
<dbReference type="Pfam" id="PF01339">
    <property type="entry name" value="CheB_methylest"/>
    <property type="match status" value="1"/>
</dbReference>
<dbReference type="EC" id="3.1.1.61" evidence="4"/>
<dbReference type="PROSITE" id="PS50122">
    <property type="entry name" value="CHEB"/>
    <property type="match status" value="1"/>
</dbReference>
<feature type="active site" evidence="6">
    <location>
        <position position="191"/>
    </location>
</feature>
<dbReference type="GO" id="GO:0006935">
    <property type="term" value="P:chemotaxis"/>
    <property type="evidence" value="ECO:0007669"/>
    <property type="project" value="UniProtKB-UniRule"/>
</dbReference>
<dbReference type="SUPFAM" id="SSF52172">
    <property type="entry name" value="CheY-like"/>
    <property type="match status" value="1"/>
</dbReference>
<evidence type="ECO:0000259" key="8">
    <source>
        <dbReference type="PROSITE" id="PS50110"/>
    </source>
</evidence>
<dbReference type="PANTHER" id="PTHR42872:SF6">
    <property type="entry name" value="PROTEIN-GLUTAMATE METHYLESTERASE_PROTEIN-GLUTAMINE GLUTAMINASE"/>
    <property type="match status" value="1"/>
</dbReference>
<dbReference type="GO" id="GO:0000156">
    <property type="term" value="F:phosphorelay response regulator activity"/>
    <property type="evidence" value="ECO:0007669"/>
    <property type="project" value="InterPro"/>
</dbReference>
<keyword evidence="3 6" id="KW-0378">Hydrolase</keyword>
<dbReference type="GO" id="GO:0008984">
    <property type="term" value="F:protein-glutamate methylesterase activity"/>
    <property type="evidence" value="ECO:0007669"/>
    <property type="project" value="UniProtKB-EC"/>
</dbReference>
<dbReference type="GO" id="GO:0005737">
    <property type="term" value="C:cytoplasm"/>
    <property type="evidence" value="ECO:0007669"/>
    <property type="project" value="InterPro"/>
</dbReference>
<dbReference type="AlphaFoldDB" id="A0A2S9XQW3"/>
<evidence type="ECO:0000256" key="7">
    <source>
        <dbReference type="PROSITE-ProRule" id="PRU00169"/>
    </source>
</evidence>
<dbReference type="OrthoDB" id="9793421at2"/>
<dbReference type="Gene3D" id="3.40.50.2300">
    <property type="match status" value="1"/>
</dbReference>
<dbReference type="Proteomes" id="UP000238823">
    <property type="component" value="Unassembled WGS sequence"/>
</dbReference>
<dbReference type="SUPFAM" id="SSF52738">
    <property type="entry name" value="Methylesterase CheB, C-terminal domain"/>
    <property type="match status" value="1"/>
</dbReference>
<dbReference type="SMART" id="SM00448">
    <property type="entry name" value="REC"/>
    <property type="match status" value="1"/>
</dbReference>
<dbReference type="InterPro" id="IPR008248">
    <property type="entry name" value="CheB-like"/>
</dbReference>
<dbReference type="InterPro" id="IPR035909">
    <property type="entry name" value="CheB_C"/>
</dbReference>
<keyword evidence="2 6" id="KW-0145">Chemotaxis</keyword>
<dbReference type="Pfam" id="PF00072">
    <property type="entry name" value="Response_reg"/>
    <property type="match status" value="1"/>
</dbReference>
<dbReference type="InterPro" id="IPR000673">
    <property type="entry name" value="Sig_transdc_resp-reg_Me-estase"/>
</dbReference>
<evidence type="ECO:0000256" key="3">
    <source>
        <dbReference type="ARBA" id="ARBA00022801"/>
    </source>
</evidence>
<dbReference type="PANTHER" id="PTHR42872">
    <property type="entry name" value="PROTEIN-GLUTAMATE METHYLESTERASE/PROTEIN-GLUTAMINE GLUTAMINASE"/>
    <property type="match status" value="1"/>
</dbReference>
<evidence type="ECO:0000313" key="10">
    <source>
        <dbReference type="EMBL" id="PRP95246.1"/>
    </source>
</evidence>
<comment type="catalytic activity">
    <reaction evidence="5">
        <text>[protein]-L-glutamate 5-O-methyl ester + H2O = L-glutamyl-[protein] + methanol + H(+)</text>
        <dbReference type="Rhea" id="RHEA:23236"/>
        <dbReference type="Rhea" id="RHEA-COMP:10208"/>
        <dbReference type="Rhea" id="RHEA-COMP:10311"/>
        <dbReference type="ChEBI" id="CHEBI:15377"/>
        <dbReference type="ChEBI" id="CHEBI:15378"/>
        <dbReference type="ChEBI" id="CHEBI:17790"/>
        <dbReference type="ChEBI" id="CHEBI:29973"/>
        <dbReference type="ChEBI" id="CHEBI:82795"/>
        <dbReference type="EC" id="3.1.1.61"/>
    </reaction>
</comment>
<dbReference type="PIRSF" id="PIRSF000876">
    <property type="entry name" value="RR_chemtxs_CheB"/>
    <property type="match status" value="1"/>
</dbReference>
<evidence type="ECO:0000259" key="9">
    <source>
        <dbReference type="PROSITE" id="PS50122"/>
    </source>
</evidence>
<protein>
    <recommendedName>
        <fullName evidence="4">protein-glutamate methylesterase</fullName>
        <ecNumber evidence="4">3.1.1.61</ecNumber>
    </recommendedName>
</protein>
<proteinExistence type="predicted"/>
<dbReference type="InterPro" id="IPR011006">
    <property type="entry name" value="CheY-like_superfamily"/>
</dbReference>
<accession>A0A2S9XQW3</accession>
<feature type="modified residue" description="4-aspartylphosphate" evidence="7">
    <location>
        <position position="54"/>
    </location>
</feature>
<feature type="domain" description="Response regulatory" evidence="8">
    <location>
        <begin position="3"/>
        <end position="120"/>
    </location>
</feature>
<sequence>MIRVFIVDDSAICCQVLTEQLEADGDIRVVGAAHNGRTALAKLANARPDVVTVDLNMPGMNGLALIEAIMSADPRPIIVVTGLDAKARDLAVAATARGALELVNKIQGRDDEASAALRASVRRLAAVAVGPVAPADPDRVIGSTWPTPIAAERHITPIIGFGSSAGGPQALFEVLAALPYDLPAAIAVAHHLPADFGSAFARLVRGQVKFEVLVAHDPIVPTPGVIVLPPGGADLVLEAGALRARRPAVSPLLCPNVDVLLSSLAAGPGAHAGVVLSGLGHDGSVGLAAMLAAEKLTIVQHRASAAVWGMPRAALPSALEVLETHAIDDALVRWVRERTQVRRSD</sequence>
<dbReference type="EMBL" id="PVNL01000138">
    <property type="protein sequence ID" value="PRP95246.1"/>
    <property type="molecule type" value="Genomic_DNA"/>
</dbReference>
<evidence type="ECO:0000313" key="11">
    <source>
        <dbReference type="Proteomes" id="UP000238823"/>
    </source>
</evidence>
<evidence type="ECO:0000256" key="6">
    <source>
        <dbReference type="PROSITE-ProRule" id="PRU00050"/>
    </source>
</evidence>
<dbReference type="RefSeq" id="WP_106094322.1">
    <property type="nucleotide sequence ID" value="NZ_PVNL01000138.1"/>
</dbReference>
<name>A0A2S9XQW3_9BACT</name>
<feature type="active site" evidence="6">
    <location>
        <position position="164"/>
    </location>
</feature>
<feature type="domain" description="CheB-type methylesterase" evidence="9">
    <location>
        <begin position="148"/>
        <end position="315"/>
    </location>
</feature>
<gene>
    <name evidence="10" type="primary">cheB3</name>
    <name evidence="10" type="ORF">ENSA7_75600</name>
</gene>
<organism evidence="10 11">
    <name type="scientific">Enhygromyxa salina</name>
    <dbReference type="NCBI Taxonomy" id="215803"/>
    <lineage>
        <taxon>Bacteria</taxon>
        <taxon>Pseudomonadati</taxon>
        <taxon>Myxococcota</taxon>
        <taxon>Polyangia</taxon>
        <taxon>Nannocystales</taxon>
        <taxon>Nannocystaceae</taxon>
        <taxon>Enhygromyxa</taxon>
    </lineage>
</organism>
<evidence type="ECO:0000256" key="2">
    <source>
        <dbReference type="ARBA" id="ARBA00022500"/>
    </source>
</evidence>
<keyword evidence="1" id="KW-0963">Cytoplasm</keyword>
<dbReference type="CDD" id="cd17541">
    <property type="entry name" value="REC_CheB-like"/>
    <property type="match status" value="1"/>
</dbReference>
<dbReference type="Gene3D" id="3.40.50.180">
    <property type="entry name" value="Methylesterase CheB, C-terminal domain"/>
    <property type="match status" value="1"/>
</dbReference>